<protein>
    <submittedName>
        <fullName evidence="3">Uncharacterized protein YndB with AHSA1/START domain</fullName>
    </submittedName>
</protein>
<accession>A0A7W5CAI5</accession>
<dbReference type="CDD" id="cd08901">
    <property type="entry name" value="SRPBCC_CalC_Aha1-like_8"/>
    <property type="match status" value="1"/>
</dbReference>
<dbReference type="Gene3D" id="3.30.530.20">
    <property type="match status" value="1"/>
</dbReference>
<comment type="similarity">
    <text evidence="1">Belongs to the AHA1 family.</text>
</comment>
<gene>
    <name evidence="3" type="ORF">FHS16_004206</name>
</gene>
<organism evidence="3 4">
    <name type="scientific">Paenibacillus endophyticus</name>
    <dbReference type="NCBI Taxonomy" id="1294268"/>
    <lineage>
        <taxon>Bacteria</taxon>
        <taxon>Bacillati</taxon>
        <taxon>Bacillota</taxon>
        <taxon>Bacilli</taxon>
        <taxon>Bacillales</taxon>
        <taxon>Paenibacillaceae</taxon>
        <taxon>Paenibacillus</taxon>
    </lineage>
</organism>
<dbReference type="Pfam" id="PF08327">
    <property type="entry name" value="AHSA1"/>
    <property type="match status" value="1"/>
</dbReference>
<evidence type="ECO:0000256" key="1">
    <source>
        <dbReference type="ARBA" id="ARBA00006817"/>
    </source>
</evidence>
<evidence type="ECO:0000313" key="3">
    <source>
        <dbReference type="EMBL" id="MBB3154130.1"/>
    </source>
</evidence>
<dbReference type="Proteomes" id="UP000518605">
    <property type="component" value="Unassembled WGS sequence"/>
</dbReference>
<name>A0A7W5CAI5_9BACL</name>
<feature type="domain" description="Activator of Hsp90 ATPase homologue 1/2-like C-terminal" evidence="2">
    <location>
        <begin position="19"/>
        <end position="113"/>
    </location>
</feature>
<evidence type="ECO:0000259" key="2">
    <source>
        <dbReference type="Pfam" id="PF08327"/>
    </source>
</evidence>
<proteinExistence type="inferred from homology"/>
<dbReference type="RefSeq" id="WP_183567009.1">
    <property type="nucleotide sequence ID" value="NZ_CBCSLB010000014.1"/>
</dbReference>
<dbReference type="AlphaFoldDB" id="A0A7W5CAI5"/>
<reference evidence="3 4" key="1">
    <citation type="submission" date="2020-08" db="EMBL/GenBank/DDBJ databases">
        <title>Genomic Encyclopedia of Type Strains, Phase III (KMG-III): the genomes of soil and plant-associated and newly described type strains.</title>
        <authorList>
            <person name="Whitman W."/>
        </authorList>
    </citation>
    <scope>NUCLEOTIDE SEQUENCE [LARGE SCALE GENOMIC DNA]</scope>
    <source>
        <strain evidence="3 4">CECT 8234</strain>
    </source>
</reference>
<dbReference type="EMBL" id="JACHXW010000014">
    <property type="protein sequence ID" value="MBB3154130.1"/>
    <property type="molecule type" value="Genomic_DNA"/>
</dbReference>
<dbReference type="InterPro" id="IPR013538">
    <property type="entry name" value="ASHA1/2-like_C"/>
</dbReference>
<sequence>MIILNHEPIVKADMLIRKPVEEVFEAFVNPAITTKFWFTKSSGRLEKGVHIRWDWEMYGVSDNVFVKEFEQNKRILLEWSDHTLTEWQFTRRTDSEAFVTITNSGFTGDGDDVVNQAIDGMGGYMIVLCGLKALLEHGIILNLVSDKAPDANVQR</sequence>
<keyword evidence="4" id="KW-1185">Reference proteome</keyword>
<evidence type="ECO:0000313" key="4">
    <source>
        <dbReference type="Proteomes" id="UP000518605"/>
    </source>
</evidence>
<dbReference type="InterPro" id="IPR023393">
    <property type="entry name" value="START-like_dom_sf"/>
</dbReference>
<dbReference type="SUPFAM" id="SSF55961">
    <property type="entry name" value="Bet v1-like"/>
    <property type="match status" value="1"/>
</dbReference>
<comment type="caution">
    <text evidence="3">The sequence shown here is derived from an EMBL/GenBank/DDBJ whole genome shotgun (WGS) entry which is preliminary data.</text>
</comment>